<dbReference type="AlphaFoldDB" id="A0A9N8YVE9"/>
<proteinExistence type="predicted"/>
<evidence type="ECO:0000313" key="1">
    <source>
        <dbReference type="EMBL" id="CAG8449261.1"/>
    </source>
</evidence>
<evidence type="ECO:0000313" key="2">
    <source>
        <dbReference type="Proteomes" id="UP000789570"/>
    </source>
</evidence>
<reference evidence="1" key="1">
    <citation type="submission" date="2021-06" db="EMBL/GenBank/DDBJ databases">
        <authorList>
            <person name="Kallberg Y."/>
            <person name="Tangrot J."/>
            <person name="Rosling A."/>
        </authorList>
    </citation>
    <scope>NUCLEOTIDE SEQUENCE</scope>
    <source>
        <strain evidence="1">UK204</strain>
    </source>
</reference>
<name>A0A9N8YVE9_9GLOM</name>
<protein>
    <submittedName>
        <fullName evidence="1">12816_t:CDS:1</fullName>
    </submittedName>
</protein>
<organism evidence="1 2">
    <name type="scientific">Funneliformis caledonium</name>
    <dbReference type="NCBI Taxonomy" id="1117310"/>
    <lineage>
        <taxon>Eukaryota</taxon>
        <taxon>Fungi</taxon>
        <taxon>Fungi incertae sedis</taxon>
        <taxon>Mucoromycota</taxon>
        <taxon>Glomeromycotina</taxon>
        <taxon>Glomeromycetes</taxon>
        <taxon>Glomerales</taxon>
        <taxon>Glomeraceae</taxon>
        <taxon>Funneliformis</taxon>
    </lineage>
</organism>
<dbReference type="EMBL" id="CAJVPQ010000133">
    <property type="protein sequence ID" value="CAG8449261.1"/>
    <property type="molecule type" value="Genomic_DNA"/>
</dbReference>
<accession>A0A9N8YVE9</accession>
<dbReference type="Proteomes" id="UP000789570">
    <property type="component" value="Unassembled WGS sequence"/>
</dbReference>
<keyword evidence="2" id="KW-1185">Reference proteome</keyword>
<sequence length="63" mass="7639">MQDKINTKALAYVQRRKGRCLGKNYKWCTICPNVLEKYAGIYLRIYYIKNFHSESLNSWRDYI</sequence>
<gene>
    <name evidence="1" type="ORF">FCALED_LOCUS1118</name>
</gene>
<comment type="caution">
    <text evidence="1">The sequence shown here is derived from an EMBL/GenBank/DDBJ whole genome shotgun (WGS) entry which is preliminary data.</text>
</comment>